<accession>A0A182JPD6</accession>
<keyword evidence="2" id="KW-1185">Reference proteome</keyword>
<dbReference type="Proteomes" id="UP000075881">
    <property type="component" value="Unassembled WGS sequence"/>
</dbReference>
<evidence type="ECO:0000313" key="1">
    <source>
        <dbReference type="EnsemblMetazoa" id="ACHR000370-PA"/>
    </source>
</evidence>
<evidence type="ECO:0000313" key="2">
    <source>
        <dbReference type="Proteomes" id="UP000075881"/>
    </source>
</evidence>
<sequence length="157" mass="18273">MCIHDVVQSEAQQRAHMVSLGKTVVFLHLVRFAAKQASNGKPRWGGKYQHNTSFLAIVRYVWIGINFHVIWCQDGCMNRRTFAIDFIPMLYNVDLYRQRNAWHTGRNFCERNVAGVAEKLARFSTGRAGASTLHVHQKIRIRNMHAFERVRSVRRFS</sequence>
<name>A0A182JPD6_9DIPT</name>
<reference evidence="1" key="2">
    <citation type="submission" date="2020-05" db="UniProtKB">
        <authorList>
            <consortium name="EnsemblMetazoa"/>
        </authorList>
    </citation>
    <scope>IDENTIFICATION</scope>
    <source>
        <strain evidence="1">ACHKN1017</strain>
    </source>
</reference>
<organism evidence="1 2">
    <name type="scientific">Anopheles christyi</name>
    <dbReference type="NCBI Taxonomy" id="43041"/>
    <lineage>
        <taxon>Eukaryota</taxon>
        <taxon>Metazoa</taxon>
        <taxon>Ecdysozoa</taxon>
        <taxon>Arthropoda</taxon>
        <taxon>Hexapoda</taxon>
        <taxon>Insecta</taxon>
        <taxon>Pterygota</taxon>
        <taxon>Neoptera</taxon>
        <taxon>Endopterygota</taxon>
        <taxon>Diptera</taxon>
        <taxon>Nematocera</taxon>
        <taxon>Culicoidea</taxon>
        <taxon>Culicidae</taxon>
        <taxon>Anophelinae</taxon>
        <taxon>Anopheles</taxon>
    </lineage>
</organism>
<proteinExistence type="predicted"/>
<dbReference type="VEuPathDB" id="VectorBase:ACHR000370"/>
<dbReference type="AlphaFoldDB" id="A0A182JPD6"/>
<dbReference type="EnsemblMetazoa" id="ACHR000370-RA">
    <property type="protein sequence ID" value="ACHR000370-PA"/>
    <property type="gene ID" value="ACHR000370"/>
</dbReference>
<reference evidence="2" key="1">
    <citation type="submission" date="2013-03" db="EMBL/GenBank/DDBJ databases">
        <title>The Genome Sequence of Anopheles christyi ACHKN1017.</title>
        <authorList>
            <consortium name="The Broad Institute Genomics Platform"/>
            <person name="Neafsey D.E."/>
            <person name="Besansky N."/>
            <person name="Walker B."/>
            <person name="Young S.K."/>
            <person name="Zeng Q."/>
            <person name="Gargeya S."/>
            <person name="Fitzgerald M."/>
            <person name="Haas B."/>
            <person name="Abouelleil A."/>
            <person name="Allen A.W."/>
            <person name="Alvarado L."/>
            <person name="Arachchi H.M."/>
            <person name="Berlin A.M."/>
            <person name="Chapman S.B."/>
            <person name="Gainer-Dewar J."/>
            <person name="Goldberg J."/>
            <person name="Griggs A."/>
            <person name="Gujja S."/>
            <person name="Hansen M."/>
            <person name="Howarth C."/>
            <person name="Imamovic A."/>
            <person name="Ireland A."/>
            <person name="Larimer J."/>
            <person name="McCowan C."/>
            <person name="Murphy C."/>
            <person name="Pearson M."/>
            <person name="Poon T.W."/>
            <person name="Priest M."/>
            <person name="Roberts A."/>
            <person name="Saif S."/>
            <person name="Shea T."/>
            <person name="Sisk P."/>
            <person name="Sykes S."/>
            <person name="Wortman J."/>
            <person name="Nusbaum C."/>
            <person name="Birren B."/>
        </authorList>
    </citation>
    <scope>NUCLEOTIDE SEQUENCE [LARGE SCALE GENOMIC DNA]</scope>
    <source>
        <strain evidence="2">ACHKN1017</strain>
    </source>
</reference>
<protein>
    <submittedName>
        <fullName evidence="1">Uncharacterized protein</fullName>
    </submittedName>
</protein>